<dbReference type="AlphaFoldDB" id="A0ABD3IIG6"/>
<reference evidence="2 3" key="1">
    <citation type="submission" date="2024-09" db="EMBL/GenBank/DDBJ databases">
        <title>Chromosome-scale assembly of Riccia sorocarpa.</title>
        <authorList>
            <person name="Paukszto L."/>
        </authorList>
    </citation>
    <scope>NUCLEOTIDE SEQUENCE [LARGE SCALE GENOMIC DNA]</scope>
    <source>
        <strain evidence="2">LP-2024</strain>
        <tissue evidence="2">Aerial parts of the thallus</tissue>
    </source>
</reference>
<evidence type="ECO:0000313" key="2">
    <source>
        <dbReference type="EMBL" id="KAL3702026.1"/>
    </source>
</evidence>
<feature type="region of interest" description="Disordered" evidence="1">
    <location>
        <begin position="47"/>
        <end position="214"/>
    </location>
</feature>
<keyword evidence="3" id="KW-1185">Reference proteome</keyword>
<feature type="region of interest" description="Disordered" evidence="1">
    <location>
        <begin position="1"/>
        <end position="27"/>
    </location>
</feature>
<organism evidence="2 3">
    <name type="scientific">Riccia sorocarpa</name>
    <dbReference type="NCBI Taxonomy" id="122646"/>
    <lineage>
        <taxon>Eukaryota</taxon>
        <taxon>Viridiplantae</taxon>
        <taxon>Streptophyta</taxon>
        <taxon>Embryophyta</taxon>
        <taxon>Marchantiophyta</taxon>
        <taxon>Marchantiopsida</taxon>
        <taxon>Marchantiidae</taxon>
        <taxon>Marchantiales</taxon>
        <taxon>Ricciaceae</taxon>
        <taxon>Riccia</taxon>
    </lineage>
</organism>
<feature type="compositionally biased region" description="Low complexity" evidence="1">
    <location>
        <begin position="1110"/>
        <end position="1127"/>
    </location>
</feature>
<evidence type="ECO:0000256" key="1">
    <source>
        <dbReference type="SAM" id="MobiDB-lite"/>
    </source>
</evidence>
<feature type="compositionally biased region" description="Basic and acidic residues" evidence="1">
    <location>
        <begin position="1130"/>
        <end position="1141"/>
    </location>
</feature>
<gene>
    <name evidence="2" type="ORF">R1sor_020048</name>
</gene>
<dbReference type="Proteomes" id="UP001633002">
    <property type="component" value="Unassembled WGS sequence"/>
</dbReference>
<accession>A0ABD3IIG6</accession>
<dbReference type="EMBL" id="JBJQOH010000001">
    <property type="protein sequence ID" value="KAL3702026.1"/>
    <property type="molecule type" value="Genomic_DNA"/>
</dbReference>
<evidence type="ECO:0008006" key="4">
    <source>
        <dbReference type="Google" id="ProtNLM"/>
    </source>
</evidence>
<protein>
    <recommendedName>
        <fullName evidence="4">Aminotransferase-like plant mobile domain-containing protein</fullName>
    </recommendedName>
</protein>
<evidence type="ECO:0000313" key="3">
    <source>
        <dbReference type="Proteomes" id="UP001633002"/>
    </source>
</evidence>
<name>A0ABD3IIG6_9MARC</name>
<feature type="region of interest" description="Disordered" evidence="1">
    <location>
        <begin position="248"/>
        <end position="291"/>
    </location>
</feature>
<feature type="compositionally biased region" description="Polar residues" evidence="1">
    <location>
        <begin position="257"/>
        <end position="276"/>
    </location>
</feature>
<proteinExistence type="predicted"/>
<sequence>MKQIKESLLAKEEVRAKSEATANDQFDKRHALYRDLMKAQEELRVLKEKFEAGGPSEVTTTDKEGEEEETEEEEEGATSANPGKKDPDSGPEDGAGGSGGPAPTLESGPEIMEISRASPDKGPAPAPRGKTPSPTGVQLVTDDPQELEQYRGIMWNSVPEFPSAQPPRVDPAPQKGQEGPKVDIPAVPARGTQQLEEGRSSPKVDTPAVPARGVQQEEEGHQGLDAKIMAYLAQGVQQLRKGYDGLKEFTPAGTSGGNMHTGESSQSPAIPTSTTEPDAGTPDNDQLRPTPNQCVVNIHDDGSKTYTILGLPCDVLLPNSLTKRKRRIDEVEVERACWETRVKLYYLKHGAAVYDCLEAYQRMGVVWGLPETSPGMTRVTGLESFAYPQSLTPLPRDVRLPAVPSEPDRFPHYLARVLGIDHGSSYNPICIDARFLFQTIRPDLPQDAFLTDQRAREYAALGENSAWYPFLPRPAMTRRLMDSFNEALAVMRRAILPADIEQVYQFDLAIFRAHAILEWHVEPNSKIGTEEFTTIWDRELDLWDITDFRGFICEAVLRSDIRLERPHDLAYVCYYLPALVIRYLGRSAKEVAAALDRRGMVFPRKVYQGFPRLSNQKKKEEIKHDPRIIRSRGNTMKAWPGIKQADGTTLSFQLETELSLLSKHVAGGWRGLGMHIREVKERLQRVQKMSSSRFLDPVSLVACTLVPQDSPVLKEAMTDKDLGSDIDITDVYDDQSLAGPSQPQSSVESREYSEHIPSKVLMGDVGSLMSPTGFEQVASYLISFNIIPDMGQCVRAKGSLYFPTDFFIYWLDVGRTRGTPPRVDAAHMYDTGLPGALQCLPRLLKGYPGLDLQVPRRDAIAHEWYGHSPFSFPTIPGSWDSRANFKRSLLTFAERHQYNRDPVVFRTAMYCLVIAGVASTGADWLHLDPGAENDRISLGRLLIQASFFGAKTFRIVESAITDGFLRQIPTDEPFEFEGTRSRENFFWQVRKEDDKLRKFQRREIDVTTYRDWYQALRFAGALILAPGWVEAIMAEHSEWTDPNETIHQVIEEIPSSRPIASGKEAEATEGTSTLDDPVATEITPKSPAAVAVNSTPAIQKPVRGSQLKKVTTPAVAAPSPPTTQSAVGKKRQEQRRAKDNDPPQGSLPEAEA</sequence>
<feature type="compositionally biased region" description="Acidic residues" evidence="1">
    <location>
        <begin position="64"/>
        <end position="76"/>
    </location>
</feature>
<feature type="region of interest" description="Disordered" evidence="1">
    <location>
        <begin position="1055"/>
        <end position="1152"/>
    </location>
</feature>
<feature type="compositionally biased region" description="Basic and acidic residues" evidence="1">
    <location>
        <begin position="1"/>
        <end position="18"/>
    </location>
</feature>
<comment type="caution">
    <text evidence="2">The sequence shown here is derived from an EMBL/GenBank/DDBJ whole genome shotgun (WGS) entry which is preliminary data.</text>
</comment>